<evidence type="ECO:0000313" key="1">
    <source>
        <dbReference type="EMBL" id="RCN56180.1"/>
    </source>
</evidence>
<reference evidence="2 3" key="1">
    <citation type="submission" date="2018-02" db="EMBL/GenBank/DDBJ databases">
        <title>Insights into the biology of acidophilic members of the Acidiferrobacteraceae family derived from comparative genomic analyses.</title>
        <authorList>
            <person name="Issotta F."/>
            <person name="Thyssen C."/>
            <person name="Mena C."/>
            <person name="Moya A."/>
            <person name="Bellenberg S."/>
            <person name="Sproer C."/>
            <person name="Covarrubias P.C."/>
            <person name="Sand W."/>
            <person name="Quatrini R."/>
            <person name="Vera M."/>
        </authorList>
    </citation>
    <scope>NUCLEOTIDE SEQUENCE [LARGE SCALE GENOMIC DNA]</scope>
    <source>
        <strain evidence="2">M-1</strain>
        <strain evidence="3">m-1</strain>
    </source>
</reference>
<dbReference type="PANTHER" id="PTHR36455:SF1">
    <property type="entry name" value="BLR8292 PROTEIN"/>
    <property type="match status" value="1"/>
</dbReference>
<dbReference type="EMBL" id="PSYR01000001">
    <property type="protein sequence ID" value="RCN59431.1"/>
    <property type="molecule type" value="Genomic_DNA"/>
</dbReference>
<gene>
    <name evidence="2" type="ORF">C4900_07010</name>
    <name evidence="1" type="ORF">C4900_10005</name>
</gene>
<dbReference type="EMBL" id="PSYR01000002">
    <property type="protein sequence ID" value="RCN56180.1"/>
    <property type="molecule type" value="Genomic_DNA"/>
</dbReference>
<evidence type="ECO:0000313" key="2">
    <source>
        <dbReference type="EMBL" id="RCN59431.1"/>
    </source>
</evidence>
<dbReference type="InterPro" id="IPR008878">
    <property type="entry name" value="Transposase_IS66_Orf2"/>
</dbReference>
<dbReference type="Proteomes" id="UP000253250">
    <property type="component" value="Unassembled WGS sequence"/>
</dbReference>
<dbReference type="PANTHER" id="PTHR36455">
    <property type="match status" value="1"/>
</dbReference>
<protein>
    <recommendedName>
        <fullName evidence="4">Transposase</fullName>
    </recommendedName>
</protein>
<dbReference type="OrthoDB" id="4956084at2"/>
<accession>A0A368HJ80</accession>
<name>A0A368HJ80_9GAMM</name>
<organism evidence="2 3">
    <name type="scientific">Acidiferrobacter thiooxydans</name>
    <dbReference type="NCBI Taxonomy" id="163359"/>
    <lineage>
        <taxon>Bacteria</taxon>
        <taxon>Pseudomonadati</taxon>
        <taxon>Pseudomonadota</taxon>
        <taxon>Gammaproteobacteria</taxon>
        <taxon>Acidiferrobacterales</taxon>
        <taxon>Acidiferrobacteraceae</taxon>
        <taxon>Acidiferrobacter</taxon>
    </lineage>
</organism>
<proteinExistence type="predicted"/>
<keyword evidence="3" id="KW-1185">Reference proteome</keyword>
<dbReference type="NCBIfam" id="NF033819">
    <property type="entry name" value="IS66_TnpB"/>
    <property type="match status" value="1"/>
</dbReference>
<dbReference type="AlphaFoldDB" id="A0A368HJ80"/>
<comment type="caution">
    <text evidence="2">The sequence shown here is derived from an EMBL/GenBank/DDBJ whole genome shotgun (WGS) entry which is preliminary data.</text>
</comment>
<evidence type="ECO:0008006" key="4">
    <source>
        <dbReference type="Google" id="ProtNLM"/>
    </source>
</evidence>
<dbReference type="Pfam" id="PF05717">
    <property type="entry name" value="TnpB_IS66"/>
    <property type="match status" value="1"/>
</dbReference>
<evidence type="ECO:0000313" key="3">
    <source>
        <dbReference type="Proteomes" id="UP000253250"/>
    </source>
</evidence>
<sequence length="118" mass="13792">MRMFIDPLAVYLHRDPIDFRVGIDGLAARVEQEMALSPLTGALFIFTNRRRDRVKILYWDQTGFALWLKRLEAARFAWPRKVSEAVLTLSEDQLQWLLAGYDITLMKPHPSLVYQRVS</sequence>
<dbReference type="RefSeq" id="WP_114282766.1">
    <property type="nucleotide sequence ID" value="NZ_PSYR01000001.1"/>
</dbReference>